<dbReference type="SUPFAM" id="SSF52540">
    <property type="entry name" value="P-loop containing nucleoside triphosphate hydrolases"/>
    <property type="match status" value="1"/>
</dbReference>
<dbReference type="GO" id="GO:0016020">
    <property type="term" value="C:membrane"/>
    <property type="evidence" value="ECO:0007669"/>
    <property type="project" value="UniProtKB-SubCell"/>
</dbReference>
<keyword evidence="5" id="KW-0547">Nucleotide-binding</keyword>
<dbReference type="PROSITE" id="PS00211">
    <property type="entry name" value="ABC_TRANSPORTER_1"/>
    <property type="match status" value="1"/>
</dbReference>
<evidence type="ECO:0000256" key="2">
    <source>
        <dbReference type="ARBA" id="ARBA00009726"/>
    </source>
</evidence>
<evidence type="ECO:0000256" key="5">
    <source>
        <dbReference type="ARBA" id="ARBA00022741"/>
    </source>
</evidence>
<evidence type="ECO:0000259" key="11">
    <source>
        <dbReference type="PROSITE" id="PS50929"/>
    </source>
</evidence>
<dbReference type="InterPro" id="IPR017871">
    <property type="entry name" value="ABC_transporter-like_CS"/>
</dbReference>
<organism evidence="12 13">
    <name type="scientific">Rotaria sordida</name>
    <dbReference type="NCBI Taxonomy" id="392033"/>
    <lineage>
        <taxon>Eukaryota</taxon>
        <taxon>Metazoa</taxon>
        <taxon>Spiralia</taxon>
        <taxon>Gnathifera</taxon>
        <taxon>Rotifera</taxon>
        <taxon>Eurotatoria</taxon>
        <taxon>Bdelloidea</taxon>
        <taxon>Philodinida</taxon>
        <taxon>Philodinidae</taxon>
        <taxon>Rotaria</taxon>
    </lineage>
</organism>
<evidence type="ECO:0000256" key="7">
    <source>
        <dbReference type="ARBA" id="ARBA00022989"/>
    </source>
</evidence>
<comment type="subcellular location">
    <subcellularLocation>
        <location evidence="1">Membrane</location>
        <topology evidence="1">Multi-pass membrane protein</topology>
    </subcellularLocation>
</comment>
<proteinExistence type="inferred from homology"/>
<keyword evidence="6" id="KW-0067">ATP-binding</keyword>
<dbReference type="Proteomes" id="UP000663864">
    <property type="component" value="Unassembled WGS sequence"/>
</dbReference>
<dbReference type="Gene3D" id="3.40.50.300">
    <property type="entry name" value="P-loop containing nucleotide triphosphate hydrolases"/>
    <property type="match status" value="1"/>
</dbReference>
<dbReference type="SUPFAM" id="SSF90123">
    <property type="entry name" value="ABC transporter transmembrane region"/>
    <property type="match status" value="1"/>
</dbReference>
<dbReference type="InterPro" id="IPR003439">
    <property type="entry name" value="ABC_transporter-like_ATP-bd"/>
</dbReference>
<feature type="domain" description="ABC transporter" evidence="10">
    <location>
        <begin position="221"/>
        <end position="445"/>
    </location>
</feature>
<evidence type="ECO:0000313" key="12">
    <source>
        <dbReference type="EMBL" id="CAF1397079.1"/>
    </source>
</evidence>
<dbReference type="EMBL" id="CAJNOT010003717">
    <property type="protein sequence ID" value="CAF1397079.1"/>
    <property type="molecule type" value="Genomic_DNA"/>
</dbReference>
<dbReference type="CDD" id="cd03250">
    <property type="entry name" value="ABCC_MRP_domain1"/>
    <property type="match status" value="1"/>
</dbReference>
<evidence type="ECO:0000256" key="3">
    <source>
        <dbReference type="ARBA" id="ARBA00022448"/>
    </source>
</evidence>
<dbReference type="Pfam" id="PF00005">
    <property type="entry name" value="ABC_tran"/>
    <property type="match status" value="1"/>
</dbReference>
<feature type="domain" description="ABC transmembrane type-1" evidence="11">
    <location>
        <begin position="89"/>
        <end position="214"/>
    </location>
</feature>
<keyword evidence="4 9" id="KW-0812">Transmembrane</keyword>
<sequence length="555" mass="63410">MPIRPSNPNPLLNASKCSRLFQQWVFPLVSKCRKQGTLDVNDLYEPLPDCETAALTDKLEANWFAEIKRNPNNPSLIRATLCTMRWKPFLIGLILIPSEFFNIIQPLLLTFLMRFFEPCSTMPAWHAWLLVMSTIFIAFCSSVIVNYAFFVTNTLALQMRVAYSGLIFRKLLRLSSHAFNSISSGEITNLLSNDATQIEMALFFINYLWTFLLLDESERDNRLLSRSHSELGYIEQNEPPIVTNNQTQSPKVICNLKRAQWEKSSLLQTLTGEIAIFDGKVRMHGSFCYVPQESWIFSSTIKTNILFGKAYDRDLFHRVVQATALDTDFTQLPNEENTLVGDQGVMLSGGQKARVNMARALYRNADIYLLDDPLSAVDVKVARHLFQKSIKNYLADKICILVTHQIQFLQDATKIIMLNNGDMIQIGTYTDLLTSSTSFARLLDDIHQFEQQHSIELYQQQSIISSTCSDIDEEMLALSKNTETKHKGTVKSHVYAEYLKASVGIIMGLFIVIILSSVREGTSIFSNWWLAKWSDDESYRYRILNNCTNIQNNNN</sequence>
<evidence type="ECO:0000313" key="13">
    <source>
        <dbReference type="Proteomes" id="UP000663864"/>
    </source>
</evidence>
<dbReference type="FunFam" id="3.40.50.300:FF:000997">
    <property type="entry name" value="Multidrug resistance-associated protein 1"/>
    <property type="match status" value="1"/>
</dbReference>
<dbReference type="GO" id="GO:0140359">
    <property type="term" value="F:ABC-type transporter activity"/>
    <property type="evidence" value="ECO:0007669"/>
    <property type="project" value="InterPro"/>
</dbReference>
<dbReference type="PANTHER" id="PTHR24223:SF456">
    <property type="entry name" value="MULTIDRUG RESISTANCE-ASSOCIATED PROTEIN LETHAL(2)03659"/>
    <property type="match status" value="1"/>
</dbReference>
<reference evidence="12" key="1">
    <citation type="submission" date="2021-02" db="EMBL/GenBank/DDBJ databases">
        <authorList>
            <person name="Nowell W R."/>
        </authorList>
    </citation>
    <scope>NUCLEOTIDE SEQUENCE</scope>
</reference>
<dbReference type="Pfam" id="PF00664">
    <property type="entry name" value="ABC_membrane"/>
    <property type="match status" value="1"/>
</dbReference>
<feature type="transmembrane region" description="Helical" evidence="9">
    <location>
        <begin position="125"/>
        <end position="150"/>
    </location>
</feature>
<dbReference type="GO" id="GO:0016887">
    <property type="term" value="F:ATP hydrolysis activity"/>
    <property type="evidence" value="ECO:0007669"/>
    <property type="project" value="InterPro"/>
</dbReference>
<keyword evidence="8 9" id="KW-0472">Membrane</keyword>
<feature type="transmembrane region" description="Helical" evidence="9">
    <location>
        <begin position="498"/>
        <end position="518"/>
    </location>
</feature>
<evidence type="ECO:0000256" key="4">
    <source>
        <dbReference type="ARBA" id="ARBA00022692"/>
    </source>
</evidence>
<feature type="non-terminal residue" evidence="12">
    <location>
        <position position="555"/>
    </location>
</feature>
<dbReference type="InterPro" id="IPR036640">
    <property type="entry name" value="ABC1_TM_sf"/>
</dbReference>
<comment type="similarity">
    <text evidence="2">Belongs to the ABC transporter superfamily. ABCC family. Conjugate transporter (TC 3.A.1.208) subfamily.</text>
</comment>
<evidence type="ECO:0000256" key="8">
    <source>
        <dbReference type="ARBA" id="ARBA00023136"/>
    </source>
</evidence>
<dbReference type="GO" id="GO:0005524">
    <property type="term" value="F:ATP binding"/>
    <property type="evidence" value="ECO:0007669"/>
    <property type="project" value="UniProtKB-KW"/>
</dbReference>
<dbReference type="PANTHER" id="PTHR24223">
    <property type="entry name" value="ATP-BINDING CASSETTE SUB-FAMILY C"/>
    <property type="match status" value="1"/>
</dbReference>
<dbReference type="PROSITE" id="PS50893">
    <property type="entry name" value="ABC_TRANSPORTER_2"/>
    <property type="match status" value="1"/>
</dbReference>
<evidence type="ECO:0000259" key="10">
    <source>
        <dbReference type="PROSITE" id="PS50893"/>
    </source>
</evidence>
<dbReference type="InterPro" id="IPR027417">
    <property type="entry name" value="P-loop_NTPase"/>
</dbReference>
<dbReference type="Gene3D" id="1.20.1560.10">
    <property type="entry name" value="ABC transporter type 1, transmembrane domain"/>
    <property type="match status" value="1"/>
</dbReference>
<accession>A0A815KS95</accession>
<dbReference type="InterPro" id="IPR011527">
    <property type="entry name" value="ABC1_TM_dom"/>
</dbReference>
<dbReference type="PROSITE" id="PS50929">
    <property type="entry name" value="ABC_TM1F"/>
    <property type="match status" value="1"/>
</dbReference>
<dbReference type="AlphaFoldDB" id="A0A815KS95"/>
<keyword evidence="3" id="KW-0813">Transport</keyword>
<feature type="transmembrane region" description="Helical" evidence="9">
    <location>
        <begin position="89"/>
        <end position="113"/>
    </location>
</feature>
<evidence type="ECO:0000256" key="9">
    <source>
        <dbReference type="SAM" id="Phobius"/>
    </source>
</evidence>
<comment type="caution">
    <text evidence="12">The sequence shown here is derived from an EMBL/GenBank/DDBJ whole genome shotgun (WGS) entry which is preliminary data.</text>
</comment>
<protein>
    <submittedName>
        <fullName evidence="12">Uncharacterized protein</fullName>
    </submittedName>
</protein>
<evidence type="ECO:0000256" key="1">
    <source>
        <dbReference type="ARBA" id="ARBA00004141"/>
    </source>
</evidence>
<dbReference type="InterPro" id="IPR050173">
    <property type="entry name" value="ABC_transporter_C-like"/>
</dbReference>
<evidence type="ECO:0000256" key="6">
    <source>
        <dbReference type="ARBA" id="ARBA00022840"/>
    </source>
</evidence>
<name>A0A815KS95_9BILA</name>
<gene>
    <name evidence="12" type="ORF">ZHD862_LOCUS32927</name>
</gene>
<keyword evidence="7 9" id="KW-1133">Transmembrane helix</keyword>